<dbReference type="CDD" id="cd01392">
    <property type="entry name" value="HTH_LacI"/>
    <property type="match status" value="1"/>
</dbReference>
<reference evidence="5 6" key="1">
    <citation type="submission" date="2014-11" db="EMBL/GenBank/DDBJ databases">
        <title>Tamlana sedimentorum sp. nov., isolated from shallow sand sediments of the Sea of Japan.</title>
        <authorList>
            <person name="Romanenko L.A."/>
        </authorList>
    </citation>
    <scope>NUCLEOTIDE SEQUENCE [LARGE SCALE GENOMIC DNA]</scope>
    <source>
        <strain evidence="5 6">JCM 19808</strain>
    </source>
</reference>
<dbReference type="Proteomes" id="UP000032578">
    <property type="component" value="Unassembled WGS sequence"/>
</dbReference>
<dbReference type="InterPro" id="IPR000843">
    <property type="entry name" value="HTH_LacI"/>
</dbReference>
<dbReference type="SMART" id="SM00354">
    <property type="entry name" value="HTH_LACI"/>
    <property type="match status" value="1"/>
</dbReference>
<evidence type="ECO:0000313" key="5">
    <source>
        <dbReference type="EMBL" id="KJD37233.1"/>
    </source>
</evidence>
<dbReference type="PATRIC" id="fig|1435349.4.peg.423"/>
<evidence type="ECO:0000259" key="4">
    <source>
        <dbReference type="PROSITE" id="PS50932"/>
    </source>
</evidence>
<sequence>MSNKPTIHDIAKALNIDSSTVSRALNNSPRVTLKTKTKILEKAQELGYKRNVLASNLRKNVTNTLGVIVPRISRYFFSSAIQGIEETAYLAGYNVIICQSLEQLEREQSIVNGLVEKRVDGMLISISMETLNYQHLDIVKNNGIPLVFFDRHCNVEGNSNVLIDDFKGGFDATEHLIFQGNKDIVHFSGPNELEIYKNRLAGYKAALKKHNLPFKKDNIIVTRLMEEDGFKSMQSILNKNDKVDAVFSANDMAAIGAIKCIKECQLKIPEDIAIVGFSNEPISTVIEPALSTIDQSGMQIGKTAAKLILSYIENKQIPETGETIVLKANLIERNSSKRN</sequence>
<evidence type="ECO:0000256" key="1">
    <source>
        <dbReference type="ARBA" id="ARBA00023015"/>
    </source>
</evidence>
<dbReference type="EMBL" id="JTDW01000001">
    <property type="protein sequence ID" value="KJD37233.1"/>
    <property type="molecule type" value="Genomic_DNA"/>
</dbReference>
<evidence type="ECO:0000256" key="3">
    <source>
        <dbReference type="ARBA" id="ARBA00023163"/>
    </source>
</evidence>
<proteinExistence type="predicted"/>
<name>A0A0D7WEU6_9FLAO</name>
<dbReference type="InterPro" id="IPR001761">
    <property type="entry name" value="Peripla_BP/Lac1_sug-bd_dom"/>
</dbReference>
<dbReference type="GO" id="GO:0000976">
    <property type="term" value="F:transcription cis-regulatory region binding"/>
    <property type="evidence" value="ECO:0007669"/>
    <property type="project" value="TreeGrafter"/>
</dbReference>
<keyword evidence="6" id="KW-1185">Reference proteome</keyword>
<dbReference type="STRING" id="1435349.PW52_02025"/>
<dbReference type="InterPro" id="IPR010982">
    <property type="entry name" value="Lambda_DNA-bd_dom_sf"/>
</dbReference>
<dbReference type="PANTHER" id="PTHR30146:SF109">
    <property type="entry name" value="HTH-TYPE TRANSCRIPTIONAL REGULATOR GALS"/>
    <property type="match status" value="1"/>
</dbReference>
<dbReference type="Pfam" id="PF00356">
    <property type="entry name" value="LacI"/>
    <property type="match status" value="1"/>
</dbReference>
<dbReference type="GO" id="GO:0003700">
    <property type="term" value="F:DNA-binding transcription factor activity"/>
    <property type="evidence" value="ECO:0007669"/>
    <property type="project" value="TreeGrafter"/>
</dbReference>
<keyword evidence="2" id="KW-0238">DNA-binding</keyword>
<dbReference type="SUPFAM" id="SSF47413">
    <property type="entry name" value="lambda repressor-like DNA-binding domains"/>
    <property type="match status" value="1"/>
</dbReference>
<dbReference type="CDD" id="cd06267">
    <property type="entry name" value="PBP1_LacI_sugar_binding-like"/>
    <property type="match status" value="1"/>
</dbReference>
<gene>
    <name evidence="5" type="ORF">PW52_02025</name>
</gene>
<comment type="caution">
    <text evidence="5">The sequence shown here is derived from an EMBL/GenBank/DDBJ whole genome shotgun (WGS) entry which is preliminary data.</text>
</comment>
<evidence type="ECO:0000313" key="6">
    <source>
        <dbReference type="Proteomes" id="UP000032578"/>
    </source>
</evidence>
<evidence type="ECO:0000256" key="2">
    <source>
        <dbReference type="ARBA" id="ARBA00023125"/>
    </source>
</evidence>
<accession>A0A0D7WEU6</accession>
<dbReference type="AlphaFoldDB" id="A0A0D7WEU6"/>
<protein>
    <submittedName>
        <fullName evidence="5">LacI family transcriptional regulator</fullName>
    </submittedName>
</protein>
<keyword evidence="3" id="KW-0804">Transcription</keyword>
<dbReference type="PROSITE" id="PS50932">
    <property type="entry name" value="HTH_LACI_2"/>
    <property type="match status" value="1"/>
</dbReference>
<feature type="domain" description="HTH lacI-type" evidence="4">
    <location>
        <begin position="5"/>
        <end position="59"/>
    </location>
</feature>
<dbReference type="Gene3D" id="1.10.260.40">
    <property type="entry name" value="lambda repressor-like DNA-binding domains"/>
    <property type="match status" value="1"/>
</dbReference>
<dbReference type="PANTHER" id="PTHR30146">
    <property type="entry name" value="LACI-RELATED TRANSCRIPTIONAL REPRESSOR"/>
    <property type="match status" value="1"/>
</dbReference>
<organism evidence="5 6">
    <name type="scientific">Neotamlana sedimentorum</name>
    <dbReference type="NCBI Taxonomy" id="1435349"/>
    <lineage>
        <taxon>Bacteria</taxon>
        <taxon>Pseudomonadati</taxon>
        <taxon>Bacteroidota</taxon>
        <taxon>Flavobacteriia</taxon>
        <taxon>Flavobacteriales</taxon>
        <taxon>Flavobacteriaceae</taxon>
        <taxon>Neotamlana</taxon>
    </lineage>
</organism>
<dbReference type="SUPFAM" id="SSF53822">
    <property type="entry name" value="Periplasmic binding protein-like I"/>
    <property type="match status" value="1"/>
</dbReference>
<keyword evidence="1" id="KW-0805">Transcription regulation</keyword>
<dbReference type="InterPro" id="IPR028082">
    <property type="entry name" value="Peripla_BP_I"/>
</dbReference>
<dbReference type="RefSeq" id="WP_044631226.1">
    <property type="nucleotide sequence ID" value="NZ_JTDW01000001.1"/>
</dbReference>
<dbReference type="Gene3D" id="3.40.50.2300">
    <property type="match status" value="2"/>
</dbReference>
<dbReference type="Pfam" id="PF00532">
    <property type="entry name" value="Peripla_BP_1"/>
    <property type="match status" value="1"/>
</dbReference>